<dbReference type="AlphaFoldDB" id="A0A373FGI3"/>
<dbReference type="EMBL" id="QURR01000020">
    <property type="protein sequence ID" value="RGE43248.1"/>
    <property type="molecule type" value="Genomic_DNA"/>
</dbReference>
<gene>
    <name evidence="1" type="ORF">DZC30_15625</name>
</gene>
<evidence type="ECO:0000313" key="1">
    <source>
        <dbReference type="EMBL" id="RGE43248.1"/>
    </source>
</evidence>
<evidence type="ECO:0008006" key="3">
    <source>
        <dbReference type="Google" id="ProtNLM"/>
    </source>
</evidence>
<organism evidence="1 2">
    <name type="scientific">Comamonas testosteroni</name>
    <name type="common">Pseudomonas testosteroni</name>
    <dbReference type="NCBI Taxonomy" id="285"/>
    <lineage>
        <taxon>Bacteria</taxon>
        <taxon>Pseudomonadati</taxon>
        <taxon>Pseudomonadota</taxon>
        <taxon>Betaproteobacteria</taxon>
        <taxon>Burkholderiales</taxon>
        <taxon>Comamonadaceae</taxon>
        <taxon>Comamonas</taxon>
    </lineage>
</organism>
<comment type="caution">
    <text evidence="1">The sequence shown here is derived from an EMBL/GenBank/DDBJ whole genome shotgun (WGS) entry which is preliminary data.</text>
</comment>
<reference evidence="1 2" key="1">
    <citation type="submission" date="2018-08" db="EMBL/GenBank/DDBJ databases">
        <title>Comamonas testosteroni strain SWCO2.</title>
        <authorList>
            <person name="Jiang N."/>
            <person name="Zhang X.Z."/>
        </authorList>
    </citation>
    <scope>NUCLEOTIDE SEQUENCE [LARGE SCALE GENOMIC DNA]</scope>
    <source>
        <strain evidence="1 2">SWCO2</strain>
    </source>
</reference>
<accession>A0A373FGI3</accession>
<protein>
    <recommendedName>
        <fullName evidence="3">Flagellar protein FlgN</fullName>
    </recommendedName>
</protein>
<sequence>MTLQEMLDSLDAVIQTVSASLHASDASALEQSSTRLRDAMIAFSQLVKRFSPEDWTPALRERAQKLGADMALLRDQLTRLTVLAQRRAQTLVPASGEDATYEGRLLGKTASSGRARIYHAAS</sequence>
<dbReference type="Proteomes" id="UP000261948">
    <property type="component" value="Unassembled WGS sequence"/>
</dbReference>
<dbReference type="OrthoDB" id="8795049at2"/>
<keyword evidence="2" id="KW-1185">Reference proteome</keyword>
<proteinExistence type="predicted"/>
<name>A0A373FGI3_COMTE</name>
<evidence type="ECO:0000313" key="2">
    <source>
        <dbReference type="Proteomes" id="UP000261948"/>
    </source>
</evidence>